<organism evidence="1 2">
    <name type="scientific">Trypanosoma cruzi (strain CL Brener)</name>
    <dbReference type="NCBI Taxonomy" id="353153"/>
    <lineage>
        <taxon>Eukaryota</taxon>
        <taxon>Discoba</taxon>
        <taxon>Euglenozoa</taxon>
        <taxon>Kinetoplastea</taxon>
        <taxon>Metakinetoplastina</taxon>
        <taxon>Trypanosomatida</taxon>
        <taxon>Trypanosomatidae</taxon>
        <taxon>Trypanosoma</taxon>
        <taxon>Schizotrypanum</taxon>
    </lineage>
</organism>
<dbReference type="InParanoid" id="Q4E3I0"/>
<keyword evidence="2" id="KW-1185">Reference proteome</keyword>
<protein>
    <submittedName>
        <fullName evidence="1">Uncharacterized protein</fullName>
    </submittedName>
</protein>
<comment type="caution">
    <text evidence="1">The sequence shown here is derived from an EMBL/GenBank/DDBJ whole genome shotgun (WGS) entry which is preliminary data.</text>
</comment>
<dbReference type="EMBL" id="AAHK01000022">
    <property type="protein sequence ID" value="EAN99359.1"/>
    <property type="molecule type" value="Genomic_DNA"/>
</dbReference>
<dbReference type="RefSeq" id="XP_821210.1">
    <property type="nucleotide sequence ID" value="XM_816117.1"/>
</dbReference>
<dbReference type="PaxDb" id="353153-Q4E3I0"/>
<dbReference type="GeneID" id="3554061"/>
<accession>Q4E3I0</accession>
<gene>
    <name evidence="1" type="ORF">Tc00.1047053510329.330</name>
</gene>
<name>Q4E3I0_TRYCC</name>
<evidence type="ECO:0000313" key="2">
    <source>
        <dbReference type="Proteomes" id="UP000002296"/>
    </source>
</evidence>
<reference evidence="1 2" key="1">
    <citation type="journal article" date="2005" name="Science">
        <title>The genome sequence of Trypanosoma cruzi, etiologic agent of Chagas disease.</title>
        <authorList>
            <person name="El-Sayed N.M."/>
            <person name="Myler P.J."/>
            <person name="Bartholomeu D.C."/>
            <person name="Nilsson D."/>
            <person name="Aggarwal G."/>
            <person name="Tran A.N."/>
            <person name="Ghedin E."/>
            <person name="Worthey E.A."/>
            <person name="Delcher A.L."/>
            <person name="Blandin G."/>
            <person name="Westenberger S.J."/>
            <person name="Caler E."/>
            <person name="Cerqueira G.C."/>
            <person name="Branche C."/>
            <person name="Haas B."/>
            <person name="Anupama A."/>
            <person name="Arner E."/>
            <person name="Aslund L."/>
            <person name="Attipoe P."/>
            <person name="Bontempi E."/>
            <person name="Bringaud F."/>
            <person name="Burton P."/>
            <person name="Cadag E."/>
            <person name="Campbell D.A."/>
            <person name="Carrington M."/>
            <person name="Crabtree J."/>
            <person name="Darban H."/>
            <person name="da Silveira J.F."/>
            <person name="de Jong P."/>
            <person name="Edwards K."/>
            <person name="Englund P.T."/>
            <person name="Fazelina G."/>
            <person name="Feldblyum T."/>
            <person name="Ferella M."/>
            <person name="Frasch A.C."/>
            <person name="Gull K."/>
            <person name="Horn D."/>
            <person name="Hou L."/>
            <person name="Huang Y."/>
            <person name="Kindlund E."/>
            <person name="Klingbeil M."/>
            <person name="Kluge S."/>
            <person name="Koo H."/>
            <person name="Lacerda D."/>
            <person name="Levin M.J."/>
            <person name="Lorenzi H."/>
            <person name="Louie T."/>
            <person name="Machado C.R."/>
            <person name="McCulloch R."/>
            <person name="McKenna A."/>
            <person name="Mizuno Y."/>
            <person name="Mottram J.C."/>
            <person name="Nelson S."/>
            <person name="Ochaya S."/>
            <person name="Osoegawa K."/>
            <person name="Pai G."/>
            <person name="Parsons M."/>
            <person name="Pentony M."/>
            <person name="Pettersson U."/>
            <person name="Pop M."/>
            <person name="Ramirez J.L."/>
            <person name="Rinta J."/>
            <person name="Robertson L."/>
            <person name="Salzberg S.L."/>
            <person name="Sanchez D.O."/>
            <person name="Seyler A."/>
            <person name="Sharma R."/>
            <person name="Shetty J."/>
            <person name="Simpson A.J."/>
            <person name="Sisk E."/>
            <person name="Tammi M.T."/>
            <person name="Tarleton R."/>
            <person name="Teixeira S."/>
            <person name="Van Aken S."/>
            <person name="Vogt C."/>
            <person name="Ward P.N."/>
            <person name="Wickstead B."/>
            <person name="Wortman J."/>
            <person name="White O."/>
            <person name="Fraser C.M."/>
            <person name="Stuart K.D."/>
            <person name="Andersson B."/>
        </authorList>
    </citation>
    <scope>NUCLEOTIDE SEQUENCE [LARGE SCALE GENOMIC DNA]</scope>
    <source>
        <strain evidence="1 2">CL Brener</strain>
    </source>
</reference>
<proteinExistence type="predicted"/>
<dbReference type="AlphaFoldDB" id="Q4E3I0"/>
<dbReference type="Proteomes" id="UP000002296">
    <property type="component" value="Unassembled WGS sequence"/>
</dbReference>
<dbReference type="KEGG" id="tcr:510329.330"/>
<dbReference type="OMA" id="FAHARES"/>
<sequence length="240" mass="27146">MHIHIYIHVCFSRFHPQPPFFLVLSFIVTPRGRTVDARKMREPYVPFRAVSTAWQVLPKHVEFLRVPRLVENRCELEARVMPLFGTTMHCEATHVLPHSIQTSEKRSAGDWTKEAASTISVETTAGIMIDVPVFSTSTPKSAHFTDINGSHVEKLFADISSVCSHDNTFLRDLDTGELLLPQPEMPAFVGSKTGVRHALRRRRRRLVVLGDRRGRYQLVAVAIRRAADQRSVVGEGKDGR</sequence>
<evidence type="ECO:0000313" key="1">
    <source>
        <dbReference type="EMBL" id="EAN99359.1"/>
    </source>
</evidence>